<evidence type="ECO:0000313" key="2">
    <source>
        <dbReference type="EMBL" id="GFH29669.1"/>
    </source>
</evidence>
<evidence type="ECO:0000259" key="1">
    <source>
        <dbReference type="PROSITE" id="PS51746"/>
    </source>
</evidence>
<organism evidence="2 3">
    <name type="scientific">Haematococcus lacustris</name>
    <name type="common">Green alga</name>
    <name type="synonym">Haematococcus pluvialis</name>
    <dbReference type="NCBI Taxonomy" id="44745"/>
    <lineage>
        <taxon>Eukaryota</taxon>
        <taxon>Viridiplantae</taxon>
        <taxon>Chlorophyta</taxon>
        <taxon>core chlorophytes</taxon>
        <taxon>Chlorophyceae</taxon>
        <taxon>CS clade</taxon>
        <taxon>Chlamydomonadales</taxon>
        <taxon>Haematococcaceae</taxon>
        <taxon>Haematococcus</taxon>
    </lineage>
</organism>
<evidence type="ECO:0000313" key="3">
    <source>
        <dbReference type="Proteomes" id="UP000485058"/>
    </source>
</evidence>
<accession>A0A6A0AA61</accession>
<dbReference type="Proteomes" id="UP000485058">
    <property type="component" value="Unassembled WGS sequence"/>
</dbReference>
<keyword evidence="3" id="KW-1185">Reference proteome</keyword>
<proteinExistence type="predicted"/>
<feature type="domain" description="PPM-type phosphatase" evidence="1">
    <location>
        <begin position="1"/>
        <end position="121"/>
    </location>
</feature>
<feature type="non-terminal residue" evidence="2">
    <location>
        <position position="1"/>
    </location>
</feature>
<reference evidence="2 3" key="1">
    <citation type="submission" date="2020-02" db="EMBL/GenBank/DDBJ databases">
        <title>Draft genome sequence of Haematococcus lacustris strain NIES-144.</title>
        <authorList>
            <person name="Morimoto D."/>
            <person name="Nakagawa S."/>
            <person name="Yoshida T."/>
            <person name="Sawayama S."/>
        </authorList>
    </citation>
    <scope>NUCLEOTIDE SEQUENCE [LARGE SCALE GENOMIC DNA]</scope>
    <source>
        <strain evidence="2 3">NIES-144</strain>
    </source>
</reference>
<name>A0A6A0AA61_HAELA</name>
<sequence length="121" mass="13101">QSAIHHAYIDTNNEIGGRLDAAREAGSCAVTAFVTRVQGQPYLLCANAGDCRAVLFTQLPDGTRKAVRLSEDHKPQPHAGPAWSRLTPCHGVHTFSLRSQHLGERGVQCLDSMEPWSLALG</sequence>
<comment type="caution">
    <text evidence="2">The sequence shown here is derived from an EMBL/GenBank/DDBJ whole genome shotgun (WGS) entry which is preliminary data.</text>
</comment>
<gene>
    <name evidence="2" type="ORF">HaLaN_28365</name>
</gene>
<dbReference type="InterPro" id="IPR001932">
    <property type="entry name" value="PPM-type_phosphatase-like_dom"/>
</dbReference>
<dbReference type="Gene3D" id="3.60.40.10">
    <property type="entry name" value="PPM-type phosphatase domain"/>
    <property type="match status" value="1"/>
</dbReference>
<dbReference type="SUPFAM" id="SSF81606">
    <property type="entry name" value="PP2C-like"/>
    <property type="match status" value="1"/>
</dbReference>
<dbReference type="AlphaFoldDB" id="A0A6A0AA61"/>
<dbReference type="InterPro" id="IPR036457">
    <property type="entry name" value="PPM-type-like_dom_sf"/>
</dbReference>
<dbReference type="EMBL" id="BLLF01004465">
    <property type="protein sequence ID" value="GFH29669.1"/>
    <property type="molecule type" value="Genomic_DNA"/>
</dbReference>
<dbReference type="PROSITE" id="PS51746">
    <property type="entry name" value="PPM_2"/>
    <property type="match status" value="1"/>
</dbReference>
<protein>
    <submittedName>
        <fullName evidence="2">PPM-type phosphatase domain-containing protein</fullName>
    </submittedName>
</protein>
<dbReference type="Pfam" id="PF00481">
    <property type="entry name" value="PP2C"/>
    <property type="match status" value="1"/>
</dbReference>